<evidence type="ECO:0000256" key="2">
    <source>
        <dbReference type="ARBA" id="ARBA00023002"/>
    </source>
</evidence>
<evidence type="ECO:0000256" key="1">
    <source>
        <dbReference type="ARBA" id="ARBA00006484"/>
    </source>
</evidence>
<dbReference type="PANTHER" id="PTHR43157:SF31">
    <property type="entry name" value="PHOSPHATIDYLINOSITOL-GLYCAN BIOSYNTHESIS CLASS F PROTEIN"/>
    <property type="match status" value="1"/>
</dbReference>
<comment type="caution">
    <text evidence="3">The sequence shown here is derived from an EMBL/GenBank/DDBJ whole genome shotgun (WGS) entry which is preliminary data.</text>
</comment>
<organism evidence="3 4">
    <name type="scientific">Cryobacterium zongtaii</name>
    <dbReference type="NCBI Taxonomy" id="1259217"/>
    <lineage>
        <taxon>Bacteria</taxon>
        <taxon>Bacillati</taxon>
        <taxon>Actinomycetota</taxon>
        <taxon>Actinomycetes</taxon>
        <taxon>Micrococcales</taxon>
        <taxon>Microbacteriaceae</taxon>
        <taxon>Cryobacterium</taxon>
    </lineage>
</organism>
<gene>
    <name evidence="3" type="ORF">C3B61_15220</name>
</gene>
<name>A0A2S3ZBK8_9MICO</name>
<dbReference type="EMBL" id="PPXD01000024">
    <property type="protein sequence ID" value="POH63021.1"/>
    <property type="molecule type" value="Genomic_DNA"/>
</dbReference>
<dbReference type="Pfam" id="PF00106">
    <property type="entry name" value="adh_short"/>
    <property type="match status" value="1"/>
</dbReference>
<dbReference type="PROSITE" id="PS00061">
    <property type="entry name" value="ADH_SHORT"/>
    <property type="match status" value="1"/>
</dbReference>
<dbReference type="GO" id="GO:0016491">
    <property type="term" value="F:oxidoreductase activity"/>
    <property type="evidence" value="ECO:0007669"/>
    <property type="project" value="UniProtKB-KW"/>
</dbReference>
<dbReference type="InterPro" id="IPR002347">
    <property type="entry name" value="SDR_fam"/>
</dbReference>
<protein>
    <submittedName>
        <fullName evidence="3">Oxidoreductase</fullName>
    </submittedName>
</protein>
<dbReference type="PANTHER" id="PTHR43157">
    <property type="entry name" value="PHOSPHATIDYLINOSITOL-GLYCAN BIOSYNTHESIS CLASS F PROTEIN-RELATED"/>
    <property type="match status" value="1"/>
</dbReference>
<dbReference type="InterPro" id="IPR036291">
    <property type="entry name" value="NAD(P)-bd_dom_sf"/>
</dbReference>
<dbReference type="Gene3D" id="3.40.50.720">
    <property type="entry name" value="NAD(P)-binding Rossmann-like Domain"/>
    <property type="match status" value="1"/>
</dbReference>
<evidence type="ECO:0000313" key="4">
    <source>
        <dbReference type="Proteomes" id="UP000237340"/>
    </source>
</evidence>
<dbReference type="SUPFAM" id="SSF51735">
    <property type="entry name" value="NAD(P)-binding Rossmann-fold domains"/>
    <property type="match status" value="1"/>
</dbReference>
<dbReference type="Proteomes" id="UP000237340">
    <property type="component" value="Unassembled WGS sequence"/>
</dbReference>
<dbReference type="PRINTS" id="PR00081">
    <property type="entry name" value="GDHRDH"/>
</dbReference>
<proteinExistence type="inferred from homology"/>
<keyword evidence="4" id="KW-1185">Reference proteome</keyword>
<evidence type="ECO:0000313" key="3">
    <source>
        <dbReference type="EMBL" id="POH63021.1"/>
    </source>
</evidence>
<keyword evidence="2" id="KW-0560">Oxidoreductase</keyword>
<dbReference type="RefSeq" id="WP_103461434.1">
    <property type="nucleotide sequence ID" value="NZ_PPXD01000024.1"/>
</dbReference>
<sequence length="295" mass="31276">MELREDASRLAGKRVVVTGGSSGLGEVVAATLSRGGAHVTLAVRDLQRGQAAAAKTPGRVDVATLELGSLSSIKQFADSRTEPIDVLINNAGIMMPPLGRTEDGFETQFGVNYLGHFALTMRLLPLIRDRVVTVTSDYYRSGSIDLDDPNYDRRRFNSGKAYSQSKLADLMFARELGRRLTGTGSRVRSLSAHPGYARTSLTSHVGSVAFRDIDKVLGPVIAQDAAGGARSLIAAAVSDLPSGTLVGPGGLFHLKGNPVVAPVAKVALDEHMARKLWMLSAEMTRVPINAPLAAS</sequence>
<accession>A0A2S3ZBK8</accession>
<reference evidence="3 4" key="1">
    <citation type="submission" date="2018-01" db="EMBL/GenBank/DDBJ databases">
        <title>Cryobacterium sp. nov., from glaciers in China.</title>
        <authorList>
            <person name="Liu Q."/>
            <person name="Xin Y.-H."/>
        </authorList>
    </citation>
    <scope>NUCLEOTIDE SEQUENCE [LARGE SCALE GENOMIC DNA]</scope>
    <source>
        <strain evidence="3 4">TMN-42</strain>
    </source>
</reference>
<dbReference type="InterPro" id="IPR020904">
    <property type="entry name" value="Sc_DH/Rdtase_CS"/>
</dbReference>
<dbReference type="AlphaFoldDB" id="A0A2S3ZBK8"/>
<comment type="similarity">
    <text evidence="1">Belongs to the short-chain dehydrogenases/reductases (SDR) family.</text>
</comment>